<accession>F9DPR8</accession>
<comment type="caution">
    <text evidence="2">The sequence shown here is derived from an EMBL/GenBank/DDBJ whole genome shotgun (WGS) entry which is preliminary data.</text>
</comment>
<dbReference type="Proteomes" id="UP000005316">
    <property type="component" value="Unassembled WGS sequence"/>
</dbReference>
<gene>
    <name evidence="2" type="ORF">HMPREF9372_0798</name>
</gene>
<keyword evidence="1" id="KW-1133">Transmembrane helix</keyword>
<evidence type="ECO:0000256" key="1">
    <source>
        <dbReference type="SAM" id="Phobius"/>
    </source>
</evidence>
<organism evidence="2 3">
    <name type="scientific">Sporosarcina newyorkensis 2681</name>
    <dbReference type="NCBI Taxonomy" id="1027292"/>
    <lineage>
        <taxon>Bacteria</taxon>
        <taxon>Bacillati</taxon>
        <taxon>Bacillota</taxon>
        <taxon>Bacilli</taxon>
        <taxon>Bacillales</taxon>
        <taxon>Caryophanaceae</taxon>
        <taxon>Sporosarcina</taxon>
    </lineage>
</organism>
<evidence type="ECO:0000313" key="2">
    <source>
        <dbReference type="EMBL" id="EGQ27111.1"/>
    </source>
</evidence>
<sequence>MLVKIVYVKKLGKLSVSLLKILLAVRGFQWSRLAGLAIGITDHFTPFIAVFAVACIKLIAIMQRFHTLNTMRGHFFPRSDFLLVYKKDSL</sequence>
<proteinExistence type="predicted"/>
<dbReference type="HOGENOM" id="CLU_2439286_0_0_9"/>
<reference evidence="2 3" key="1">
    <citation type="submission" date="2011-04" db="EMBL/GenBank/DDBJ databases">
        <authorList>
            <person name="Muzny D."/>
            <person name="Qin X."/>
            <person name="Deng J."/>
            <person name="Jiang H."/>
            <person name="Liu Y."/>
            <person name="Qu J."/>
            <person name="Song X.-Z."/>
            <person name="Zhang L."/>
            <person name="Thornton R."/>
            <person name="Coyle M."/>
            <person name="Francisco L."/>
            <person name="Jackson L."/>
            <person name="Javaid M."/>
            <person name="Korchina V."/>
            <person name="Kovar C."/>
            <person name="Mata R."/>
            <person name="Mathew T."/>
            <person name="Ngo R."/>
            <person name="Nguyen L."/>
            <person name="Nguyen N."/>
            <person name="Okwuonu G."/>
            <person name="Ongeri F."/>
            <person name="Pham C."/>
            <person name="Simmons D."/>
            <person name="Wilczek-Boney K."/>
            <person name="Hale W."/>
            <person name="Jakkamsetti A."/>
            <person name="Pham P."/>
            <person name="Ruth R."/>
            <person name="San Lucas F."/>
            <person name="Warren J."/>
            <person name="Zhang J."/>
            <person name="Zhao Z."/>
            <person name="Zhou C."/>
            <person name="Zhu D."/>
            <person name="Lee S."/>
            <person name="Bess C."/>
            <person name="Blankenburg K."/>
            <person name="Forbes L."/>
            <person name="Fu Q."/>
            <person name="Gubbala S."/>
            <person name="Hirani K."/>
            <person name="Jayaseelan J.C."/>
            <person name="Lara F."/>
            <person name="Munidasa M."/>
            <person name="Palculict T."/>
            <person name="Patil S."/>
            <person name="Pu L.-L."/>
            <person name="Saada N."/>
            <person name="Tang L."/>
            <person name="Weissenberger G."/>
            <person name="Zhu Y."/>
            <person name="Hemphill L."/>
            <person name="Shang Y."/>
            <person name="Youmans B."/>
            <person name="Ayvaz T."/>
            <person name="Ross M."/>
            <person name="Santibanez J."/>
            <person name="Aqrawi P."/>
            <person name="Gross S."/>
            <person name="Joshi V."/>
            <person name="Fowler G."/>
            <person name="Nazareth L."/>
            <person name="Reid J."/>
            <person name="Worley K."/>
            <person name="Petrosino J."/>
            <person name="Highlander S."/>
            <person name="Gibbs R."/>
        </authorList>
    </citation>
    <scope>NUCLEOTIDE SEQUENCE [LARGE SCALE GENOMIC DNA]</scope>
    <source>
        <strain evidence="2 3">2681</strain>
    </source>
</reference>
<protein>
    <submittedName>
        <fullName evidence="2">C4-dicarboxylate transporter/malic acid transporter</fullName>
    </submittedName>
</protein>
<dbReference type="AlphaFoldDB" id="F9DPR8"/>
<dbReference type="EMBL" id="AFPZ01000020">
    <property type="protein sequence ID" value="EGQ27111.1"/>
    <property type="molecule type" value="Genomic_DNA"/>
</dbReference>
<feature type="transmembrane region" description="Helical" evidence="1">
    <location>
        <begin position="44"/>
        <end position="62"/>
    </location>
</feature>
<evidence type="ECO:0000313" key="3">
    <source>
        <dbReference type="Proteomes" id="UP000005316"/>
    </source>
</evidence>
<keyword evidence="1" id="KW-0472">Membrane</keyword>
<keyword evidence="1" id="KW-0812">Transmembrane</keyword>
<name>F9DPR8_9BACL</name>